<evidence type="ECO:0000256" key="3">
    <source>
        <dbReference type="ARBA" id="ARBA00023186"/>
    </source>
</evidence>
<dbReference type="PANTHER" id="PTHR21013:SF10">
    <property type="entry name" value="ATP SYNTHASE MITOCHONDRIAL F1 COMPLEX ASSEMBLY FACTOR 2"/>
    <property type="match status" value="1"/>
</dbReference>
<keyword evidence="5" id="KW-1185">Reference proteome</keyword>
<accession>A0ABW2UHF5</accession>
<comment type="similarity">
    <text evidence="1">Belongs to the ATP12 family.</text>
</comment>
<dbReference type="PANTHER" id="PTHR21013">
    <property type="entry name" value="ATP SYNTHASE MITOCHONDRIAL F1 COMPLEX ASSEMBLY FACTOR 2/ATP12 PROTEIN, MITOCHONDRIAL PRECURSOR"/>
    <property type="match status" value="1"/>
</dbReference>
<dbReference type="Proteomes" id="UP001596516">
    <property type="component" value="Unassembled WGS sequence"/>
</dbReference>
<protein>
    <submittedName>
        <fullName evidence="4">ATP12 family chaperone protein</fullName>
    </submittedName>
</protein>
<reference evidence="5" key="1">
    <citation type="journal article" date="2019" name="Int. J. Syst. Evol. Microbiol.">
        <title>The Global Catalogue of Microorganisms (GCM) 10K type strain sequencing project: providing services to taxonomists for standard genome sequencing and annotation.</title>
        <authorList>
            <consortium name="The Broad Institute Genomics Platform"/>
            <consortium name="The Broad Institute Genome Sequencing Center for Infectious Disease"/>
            <person name="Wu L."/>
            <person name="Ma J."/>
        </authorList>
    </citation>
    <scope>NUCLEOTIDE SEQUENCE [LARGE SCALE GENOMIC DNA]</scope>
    <source>
        <strain evidence="5">CGMCC 1.12750</strain>
    </source>
</reference>
<dbReference type="SUPFAM" id="SSF160909">
    <property type="entry name" value="ATP12-like"/>
    <property type="match status" value="1"/>
</dbReference>
<keyword evidence="3" id="KW-0143">Chaperone</keyword>
<organism evidence="4 5">
    <name type="scientific">Plastorhodobacter daqingensis</name>
    <dbReference type="NCBI Taxonomy" id="1387281"/>
    <lineage>
        <taxon>Bacteria</taxon>
        <taxon>Pseudomonadati</taxon>
        <taxon>Pseudomonadota</taxon>
        <taxon>Alphaproteobacteria</taxon>
        <taxon>Rhodobacterales</taxon>
        <taxon>Paracoccaceae</taxon>
        <taxon>Plastorhodobacter</taxon>
    </lineage>
</organism>
<dbReference type="Pfam" id="PF07542">
    <property type="entry name" value="ATP12"/>
    <property type="match status" value="1"/>
</dbReference>
<name>A0ABW2UHF5_9RHOB</name>
<evidence type="ECO:0000256" key="2">
    <source>
        <dbReference type="ARBA" id="ARBA00022946"/>
    </source>
</evidence>
<sequence>MTGWKARRFWSEAVVVEREGGFGVDLDGRPLRTPAKAPLVVPSRALAVAIAAEWQAQDGEVDPRTMPITRGANAVIDKVRPQVEEVVNLLAAYIETDLICYRAEGPAALVLRQAELWDPLVAWAEALGAPLRVTSGIIPVAQPEDSVARLRQRVAGLDAFELSGFHDLVTLPGSFVIGLAALEKWASVGQLWQTARVDEDYQASVWGEDAEAAEAALLKKRAFEDAAAFVDLVRAP</sequence>
<dbReference type="InterPro" id="IPR023335">
    <property type="entry name" value="ATP12_ortho_dom_sf"/>
</dbReference>
<dbReference type="EMBL" id="JBHTFQ010000001">
    <property type="protein sequence ID" value="MFC7703015.1"/>
    <property type="molecule type" value="Genomic_DNA"/>
</dbReference>
<evidence type="ECO:0000313" key="5">
    <source>
        <dbReference type="Proteomes" id="UP001596516"/>
    </source>
</evidence>
<gene>
    <name evidence="4" type="ORF">ACFQXB_02260</name>
</gene>
<dbReference type="Gene3D" id="3.30.2180.10">
    <property type="entry name" value="ATP12-like"/>
    <property type="match status" value="1"/>
</dbReference>
<proteinExistence type="inferred from homology"/>
<evidence type="ECO:0000256" key="1">
    <source>
        <dbReference type="ARBA" id="ARBA00008231"/>
    </source>
</evidence>
<evidence type="ECO:0000313" key="4">
    <source>
        <dbReference type="EMBL" id="MFC7703015.1"/>
    </source>
</evidence>
<dbReference type="Gene3D" id="1.10.3580.10">
    <property type="entry name" value="ATP12 ATPase"/>
    <property type="match status" value="1"/>
</dbReference>
<dbReference type="InterPro" id="IPR011419">
    <property type="entry name" value="ATP12_ATP_synth-F1-assembly"/>
</dbReference>
<keyword evidence="2" id="KW-0809">Transit peptide</keyword>
<comment type="caution">
    <text evidence="4">The sequence shown here is derived from an EMBL/GenBank/DDBJ whole genome shotgun (WGS) entry which is preliminary data.</text>
</comment>
<dbReference type="InterPro" id="IPR042272">
    <property type="entry name" value="ATP12_ATP_synth-F1-assembly_N"/>
</dbReference>
<dbReference type="RefSeq" id="WP_377398439.1">
    <property type="nucleotide sequence ID" value="NZ_JBHTFQ010000001.1"/>
</dbReference>